<accession>A0A841J4H0</accession>
<evidence type="ECO:0008006" key="3">
    <source>
        <dbReference type="Google" id="ProtNLM"/>
    </source>
</evidence>
<gene>
    <name evidence="1" type="ORF">FHS92_001182</name>
</gene>
<dbReference type="EMBL" id="JACIJP010000001">
    <property type="protein sequence ID" value="MBB6123475.1"/>
    <property type="molecule type" value="Genomic_DNA"/>
</dbReference>
<dbReference type="Gene3D" id="3.40.50.1820">
    <property type="entry name" value="alpha/beta hydrolase"/>
    <property type="match status" value="1"/>
</dbReference>
<dbReference type="AlphaFoldDB" id="A0A841J4H0"/>
<protein>
    <recommendedName>
        <fullName evidence="3">DUF3089 domain-containing protein</fullName>
    </recommendedName>
</protein>
<name>A0A841J4H0_9SPHN</name>
<evidence type="ECO:0000313" key="1">
    <source>
        <dbReference type="EMBL" id="MBB6123475.1"/>
    </source>
</evidence>
<keyword evidence="2" id="KW-1185">Reference proteome</keyword>
<reference evidence="1 2" key="1">
    <citation type="submission" date="2020-08" db="EMBL/GenBank/DDBJ databases">
        <title>Genomic Encyclopedia of Type Strains, Phase IV (KMG-IV): sequencing the most valuable type-strain genomes for metagenomic binning, comparative biology and taxonomic classification.</title>
        <authorList>
            <person name="Goeker M."/>
        </authorList>
    </citation>
    <scope>NUCLEOTIDE SEQUENCE [LARGE SCALE GENOMIC DNA]</scope>
    <source>
        <strain evidence="1 2">DSM 102255</strain>
    </source>
</reference>
<dbReference type="SUPFAM" id="SSF53474">
    <property type="entry name" value="alpha/beta-Hydrolases"/>
    <property type="match status" value="1"/>
</dbReference>
<evidence type="ECO:0000313" key="2">
    <source>
        <dbReference type="Proteomes" id="UP000552700"/>
    </source>
</evidence>
<comment type="caution">
    <text evidence="1">The sequence shown here is derived from an EMBL/GenBank/DDBJ whole genome shotgun (WGS) entry which is preliminary data.</text>
</comment>
<dbReference type="Pfam" id="PF11288">
    <property type="entry name" value="DUF3089"/>
    <property type="match status" value="1"/>
</dbReference>
<dbReference type="InterPro" id="IPR021440">
    <property type="entry name" value="DUF3089"/>
</dbReference>
<sequence length="376" mass="40057">MPARRFLYIVAGLIVLTLGSAFAYRMWGQHMLAAVMVPNTAYRAPPALTAQDYARADLWIARPDKGAENPALWLPPKVSPPANTGNAAIFFVHPTSYLAPFNTAKWNAPIDDRDSQAMASRFIASQASAFSAAGAIWAPRYQQAHFGAFLRSGGNADKAINAAYRDVAAAFAAFLAANPDGPIILAGHSQGSMHLMRILKEQVAGKPVARRIVAAYIVGWPVSLTADLPALGLPACTGPDQSGCILSWQSFAEPAEPSAILDGYARYPGMTGATRRGTPMLCVNPLTGTPDSAADKTANLGTLAPGSSEDESQLVAKAVPARCGTGKQAGFLLIGEPPQMGPYTLPGNNYHVYDYALFWANVRLDAERRLAAFLRR</sequence>
<proteinExistence type="predicted"/>
<dbReference type="RefSeq" id="WP_184078407.1">
    <property type="nucleotide sequence ID" value="NZ_JACIJP010000001.1"/>
</dbReference>
<organism evidence="1 2">
    <name type="scientific">Sphingobium subterraneum</name>
    <dbReference type="NCBI Taxonomy" id="627688"/>
    <lineage>
        <taxon>Bacteria</taxon>
        <taxon>Pseudomonadati</taxon>
        <taxon>Pseudomonadota</taxon>
        <taxon>Alphaproteobacteria</taxon>
        <taxon>Sphingomonadales</taxon>
        <taxon>Sphingomonadaceae</taxon>
        <taxon>Sphingobium</taxon>
    </lineage>
</organism>
<dbReference type="Proteomes" id="UP000552700">
    <property type="component" value="Unassembled WGS sequence"/>
</dbReference>
<dbReference type="InterPro" id="IPR029058">
    <property type="entry name" value="AB_hydrolase_fold"/>
</dbReference>